<dbReference type="OrthoDB" id="9786855at2"/>
<dbReference type="PANTHER" id="PTHR37421">
    <property type="entry name" value="UPF0260 PROTEIN YCGN"/>
    <property type="match status" value="1"/>
</dbReference>
<dbReference type="AlphaFoldDB" id="A0A3D9BQY2"/>
<dbReference type="NCBIfam" id="NF003507">
    <property type="entry name" value="PRK05170.2-5"/>
    <property type="match status" value="1"/>
</dbReference>
<keyword evidence="3" id="KW-1185">Reference proteome</keyword>
<proteinExistence type="inferred from homology"/>
<protein>
    <recommendedName>
        <fullName evidence="1">UPF0260 protein DRV84_10750</fullName>
    </recommendedName>
</protein>
<dbReference type="RefSeq" id="WP_115980375.1">
    <property type="nucleotide sequence ID" value="NZ_QOHR01000015.1"/>
</dbReference>
<name>A0A3D9BQY2_9RHOB</name>
<sequence length="157" mass="18199">MSRDPIDRAGLAPRYWERKRLDEMTRAEWEALCDGCGKCCLNKLEDADTGEVVLTRVACRLFDDTTCRCGQYEIRHQFVPECIVLTPETIPDHLYWLPATCAYRLLYEGRPLYDWHPLISGDPTSVHEAGVSVRDRTVPEFAVDEDDWEDHVIEEPR</sequence>
<comment type="similarity">
    <text evidence="1">Belongs to the UPF0260 family.</text>
</comment>
<dbReference type="Proteomes" id="UP000257131">
    <property type="component" value="Unassembled WGS sequence"/>
</dbReference>
<dbReference type="PIRSF" id="PIRSF006173">
    <property type="entry name" value="UCP006173"/>
    <property type="match status" value="1"/>
</dbReference>
<dbReference type="Pfam" id="PF03692">
    <property type="entry name" value="CxxCxxCC"/>
    <property type="match status" value="1"/>
</dbReference>
<accession>A0A3D9BQY2</accession>
<evidence type="ECO:0000313" key="3">
    <source>
        <dbReference type="Proteomes" id="UP000257131"/>
    </source>
</evidence>
<evidence type="ECO:0000256" key="1">
    <source>
        <dbReference type="HAMAP-Rule" id="MF_00676"/>
    </source>
</evidence>
<dbReference type="NCBIfam" id="NF003501">
    <property type="entry name" value="PRK05170.1-5"/>
    <property type="match status" value="1"/>
</dbReference>
<gene>
    <name evidence="2" type="ORF">DRV84_10750</name>
</gene>
<reference evidence="2 3" key="1">
    <citation type="journal article" date="2017" name="Int. J. Syst. Evol. Microbiol.">
        <title>Rhodosalinus sediminis gen. nov., sp. nov., isolated from marine saltern.</title>
        <authorList>
            <person name="Guo L.Y."/>
            <person name="Ling S.K."/>
            <person name="Li C.M."/>
            <person name="Chen G.J."/>
            <person name="Du Z.J."/>
        </authorList>
    </citation>
    <scope>NUCLEOTIDE SEQUENCE [LARGE SCALE GENOMIC DNA]</scope>
    <source>
        <strain evidence="2 3">WDN1C137</strain>
    </source>
</reference>
<dbReference type="PANTHER" id="PTHR37421:SF1">
    <property type="entry name" value="UPF0260 PROTEIN YCGN"/>
    <property type="match status" value="1"/>
</dbReference>
<dbReference type="InterPro" id="IPR005358">
    <property type="entry name" value="Puta_zinc/iron-chelating_dom"/>
</dbReference>
<comment type="caution">
    <text evidence="2">The sequence shown here is derived from an EMBL/GenBank/DDBJ whole genome shotgun (WGS) entry which is preliminary data.</text>
</comment>
<evidence type="ECO:0000313" key="2">
    <source>
        <dbReference type="EMBL" id="REC55900.1"/>
    </source>
</evidence>
<dbReference type="InterPro" id="IPR008228">
    <property type="entry name" value="UCP006173"/>
</dbReference>
<organism evidence="2 3">
    <name type="scientific">Rhodosalinus sediminis</name>
    <dbReference type="NCBI Taxonomy" id="1940533"/>
    <lineage>
        <taxon>Bacteria</taxon>
        <taxon>Pseudomonadati</taxon>
        <taxon>Pseudomonadota</taxon>
        <taxon>Alphaproteobacteria</taxon>
        <taxon>Rhodobacterales</taxon>
        <taxon>Paracoccaceae</taxon>
        <taxon>Rhodosalinus</taxon>
    </lineage>
</organism>
<dbReference type="EMBL" id="QOHR01000015">
    <property type="protein sequence ID" value="REC55900.1"/>
    <property type="molecule type" value="Genomic_DNA"/>
</dbReference>
<dbReference type="HAMAP" id="MF_00676">
    <property type="entry name" value="UPF0260"/>
    <property type="match status" value="1"/>
</dbReference>